<dbReference type="SUPFAM" id="SSF49599">
    <property type="entry name" value="TRAF domain-like"/>
    <property type="match status" value="1"/>
</dbReference>
<dbReference type="EMBL" id="CACVBM020001285">
    <property type="protein sequence ID" value="CAA7043622.1"/>
    <property type="molecule type" value="Genomic_DNA"/>
</dbReference>
<dbReference type="AlphaFoldDB" id="A0A6D2JPM7"/>
<dbReference type="CDD" id="cd00121">
    <property type="entry name" value="MATH"/>
    <property type="match status" value="1"/>
</dbReference>
<gene>
    <name evidence="3" type="ORF">MERR_LOCUS30857</name>
</gene>
<reference evidence="3" key="1">
    <citation type="submission" date="2020-01" db="EMBL/GenBank/DDBJ databases">
        <authorList>
            <person name="Mishra B."/>
        </authorList>
    </citation>
    <scope>NUCLEOTIDE SEQUENCE [LARGE SCALE GENOMIC DNA]</scope>
</reference>
<dbReference type="OrthoDB" id="1752183at2759"/>
<evidence type="ECO:0000313" key="4">
    <source>
        <dbReference type="Proteomes" id="UP000467841"/>
    </source>
</evidence>
<evidence type="ECO:0000256" key="1">
    <source>
        <dbReference type="ARBA" id="ARBA00023054"/>
    </source>
</evidence>
<evidence type="ECO:0000259" key="2">
    <source>
        <dbReference type="PROSITE" id="PS50144"/>
    </source>
</evidence>
<organism evidence="3 4">
    <name type="scientific">Microthlaspi erraticum</name>
    <dbReference type="NCBI Taxonomy" id="1685480"/>
    <lineage>
        <taxon>Eukaryota</taxon>
        <taxon>Viridiplantae</taxon>
        <taxon>Streptophyta</taxon>
        <taxon>Embryophyta</taxon>
        <taxon>Tracheophyta</taxon>
        <taxon>Spermatophyta</taxon>
        <taxon>Magnoliopsida</taxon>
        <taxon>eudicotyledons</taxon>
        <taxon>Gunneridae</taxon>
        <taxon>Pentapetalae</taxon>
        <taxon>rosids</taxon>
        <taxon>malvids</taxon>
        <taxon>Brassicales</taxon>
        <taxon>Brassicaceae</taxon>
        <taxon>Coluteocarpeae</taxon>
        <taxon>Microthlaspi</taxon>
    </lineage>
</organism>
<dbReference type="PROSITE" id="PS50144">
    <property type="entry name" value="MATH"/>
    <property type="match status" value="1"/>
</dbReference>
<dbReference type="InterPro" id="IPR002156">
    <property type="entry name" value="RNaseH_domain"/>
</dbReference>
<dbReference type="InterPro" id="IPR050804">
    <property type="entry name" value="MCC"/>
</dbReference>
<feature type="domain" description="MATH" evidence="2">
    <location>
        <begin position="1"/>
        <end position="49"/>
    </location>
</feature>
<sequence length="183" mass="20348">MSCGFSETQHWFDQKAPDWGFKWMFPLGKLKAKKGGFLVNGEVKIVAEIEVLEVIGKLDVPEEATDPLKTLKRNEDGAVSSTLLEETPKDLVCINGFQVLSSQLGLYYGLCFAWDKGIRRLVAEVDSAMVVDFVQTGICDTHPLSFLVHLCQKLSIERLGASDVLSVLREDECGVSQARRVRV</sequence>
<dbReference type="InterPro" id="IPR002083">
    <property type="entry name" value="MATH/TRAF_dom"/>
</dbReference>
<accession>A0A6D2JPM7</accession>
<keyword evidence="4" id="KW-1185">Reference proteome</keyword>
<dbReference type="PANTHER" id="PTHR46236:SF35">
    <property type="entry name" value="MATH DOMAIN-CONTAINING PROTEIN"/>
    <property type="match status" value="1"/>
</dbReference>
<dbReference type="InterPro" id="IPR008974">
    <property type="entry name" value="TRAF-like"/>
</dbReference>
<dbReference type="Pfam" id="PF13456">
    <property type="entry name" value="RVT_3"/>
    <property type="match status" value="1"/>
</dbReference>
<dbReference type="Proteomes" id="UP000467841">
    <property type="component" value="Unassembled WGS sequence"/>
</dbReference>
<dbReference type="GO" id="GO:0004523">
    <property type="term" value="F:RNA-DNA hybrid ribonuclease activity"/>
    <property type="evidence" value="ECO:0007669"/>
    <property type="project" value="InterPro"/>
</dbReference>
<evidence type="ECO:0000313" key="3">
    <source>
        <dbReference type="EMBL" id="CAA7043622.1"/>
    </source>
</evidence>
<protein>
    <recommendedName>
        <fullName evidence="2">MATH domain-containing protein</fullName>
    </recommendedName>
</protein>
<keyword evidence="1" id="KW-0175">Coiled coil</keyword>
<name>A0A6D2JPM7_9BRAS</name>
<dbReference type="GO" id="GO:0003676">
    <property type="term" value="F:nucleic acid binding"/>
    <property type="evidence" value="ECO:0007669"/>
    <property type="project" value="InterPro"/>
</dbReference>
<dbReference type="Gene3D" id="2.60.210.10">
    <property type="entry name" value="Apoptosis, Tumor Necrosis Factor Receptor Associated Protein 2, Chain A"/>
    <property type="match status" value="1"/>
</dbReference>
<comment type="caution">
    <text evidence="3">The sequence shown here is derived from an EMBL/GenBank/DDBJ whole genome shotgun (WGS) entry which is preliminary data.</text>
</comment>
<dbReference type="PANTHER" id="PTHR46236">
    <property type="entry name" value="TRAF-LIKE SUPERFAMILY PROTEIN"/>
    <property type="match status" value="1"/>
</dbReference>
<proteinExistence type="predicted"/>